<dbReference type="Proteomes" id="UP001205560">
    <property type="component" value="Unassembled WGS sequence"/>
</dbReference>
<comment type="caution">
    <text evidence="10">The sequence shown here is derived from an EMBL/GenBank/DDBJ whole genome shotgun (WGS) entry which is preliminary data.</text>
</comment>
<dbReference type="PANTHER" id="PTHR43821:SF1">
    <property type="entry name" value="NAD(P)H NITROREDUCTASE YDJA-RELATED"/>
    <property type="match status" value="1"/>
</dbReference>
<evidence type="ECO:0000256" key="1">
    <source>
        <dbReference type="ARBA" id="ARBA00001917"/>
    </source>
</evidence>
<dbReference type="EMBL" id="JANUGX010000010">
    <property type="protein sequence ID" value="MCS0589701.1"/>
    <property type="molecule type" value="Genomic_DNA"/>
</dbReference>
<evidence type="ECO:0000256" key="7">
    <source>
        <dbReference type="ARBA" id="ARBA00023027"/>
    </source>
</evidence>
<dbReference type="Gene3D" id="3.40.109.10">
    <property type="entry name" value="NADH Oxidase"/>
    <property type="match status" value="1"/>
</dbReference>
<feature type="domain" description="Nitroreductase" evidence="9">
    <location>
        <begin position="16"/>
        <end position="168"/>
    </location>
</feature>
<dbReference type="InterPro" id="IPR000415">
    <property type="entry name" value="Nitroreductase-like"/>
</dbReference>
<dbReference type="PIRSF" id="PIRSF000232">
    <property type="entry name" value="YdjA"/>
    <property type="match status" value="1"/>
</dbReference>
<dbReference type="SUPFAM" id="SSF55469">
    <property type="entry name" value="FMN-dependent nitroreductase-like"/>
    <property type="match status" value="1"/>
</dbReference>
<keyword evidence="5 8" id="KW-0521">NADP</keyword>
<keyword evidence="6 8" id="KW-0560">Oxidoreductase</keyword>
<protein>
    <recommendedName>
        <fullName evidence="8">Putative NAD(P)H nitroreductase</fullName>
        <ecNumber evidence="8">1.-.-.-</ecNumber>
    </recommendedName>
</protein>
<evidence type="ECO:0000256" key="6">
    <source>
        <dbReference type="ARBA" id="ARBA00023002"/>
    </source>
</evidence>
<evidence type="ECO:0000256" key="2">
    <source>
        <dbReference type="ARBA" id="ARBA00007118"/>
    </source>
</evidence>
<keyword evidence="4 8" id="KW-0288">FMN</keyword>
<evidence type="ECO:0000313" key="11">
    <source>
        <dbReference type="Proteomes" id="UP001205560"/>
    </source>
</evidence>
<name>A0ABT2A678_9BURK</name>
<organism evidence="10 11">
    <name type="scientific">Massilia norwichensis</name>
    <dbReference type="NCBI Taxonomy" id="1442366"/>
    <lineage>
        <taxon>Bacteria</taxon>
        <taxon>Pseudomonadati</taxon>
        <taxon>Pseudomonadota</taxon>
        <taxon>Betaproteobacteria</taxon>
        <taxon>Burkholderiales</taxon>
        <taxon>Oxalobacteraceae</taxon>
        <taxon>Telluria group</taxon>
        <taxon>Massilia</taxon>
    </lineage>
</organism>
<reference evidence="10 11" key="1">
    <citation type="submission" date="2022-08" db="EMBL/GenBank/DDBJ databases">
        <title>Reclassification of Massilia species as members of the genera Telluria, Duganella, Pseudoduganella, Mokoshia gen. nov. and Zemynaea gen. nov. using orthogonal and non-orthogonal genome-based approaches.</title>
        <authorList>
            <person name="Bowman J.P."/>
        </authorList>
    </citation>
    <scope>NUCLEOTIDE SEQUENCE [LARGE SCALE GENOMIC DNA]</scope>
    <source>
        <strain evidence="10 11">LMG 28164</strain>
    </source>
</reference>
<dbReference type="PANTHER" id="PTHR43821">
    <property type="entry name" value="NAD(P)H NITROREDUCTASE YDJA-RELATED"/>
    <property type="match status" value="1"/>
</dbReference>
<gene>
    <name evidence="10" type="ORF">NX782_10840</name>
</gene>
<keyword evidence="11" id="KW-1185">Reference proteome</keyword>
<keyword evidence="3 8" id="KW-0285">Flavoprotein</keyword>
<evidence type="ECO:0000313" key="10">
    <source>
        <dbReference type="EMBL" id="MCS0589701.1"/>
    </source>
</evidence>
<sequence length="189" mass="19782">MDPDLLHHMTARRHVSLRRLAEPGPDDAALQSILAAAASAPDHGRLRPWRFILVPTHRRADLGAAFVETLVARDPACSEEARAAACAKAYNAPCLLVAVLCDDPAADAIPRDEKLVSLGCAIQNMLVAAQARCFASGLASGAGMGAPALRRLLGLGPHEQALCFIGFGSAEAGAPSRPRPGPDTFFSSL</sequence>
<dbReference type="InterPro" id="IPR026021">
    <property type="entry name" value="YdjA-like"/>
</dbReference>
<comment type="similarity">
    <text evidence="2 8">Belongs to the nitroreductase family.</text>
</comment>
<evidence type="ECO:0000256" key="3">
    <source>
        <dbReference type="ARBA" id="ARBA00022630"/>
    </source>
</evidence>
<dbReference type="InterPro" id="IPR052530">
    <property type="entry name" value="NAD(P)H_nitroreductase"/>
</dbReference>
<dbReference type="InterPro" id="IPR029479">
    <property type="entry name" value="Nitroreductase"/>
</dbReference>
<comment type="cofactor">
    <cofactor evidence="1 8">
        <name>FMN</name>
        <dbReference type="ChEBI" id="CHEBI:58210"/>
    </cofactor>
</comment>
<evidence type="ECO:0000256" key="8">
    <source>
        <dbReference type="PIRNR" id="PIRNR000232"/>
    </source>
</evidence>
<dbReference type="RefSeq" id="WP_258845459.1">
    <property type="nucleotide sequence ID" value="NZ_JANUGX010000010.1"/>
</dbReference>
<accession>A0ABT2A678</accession>
<evidence type="ECO:0000256" key="4">
    <source>
        <dbReference type="ARBA" id="ARBA00022643"/>
    </source>
</evidence>
<evidence type="ECO:0000256" key="5">
    <source>
        <dbReference type="ARBA" id="ARBA00022857"/>
    </source>
</evidence>
<keyword evidence="7 8" id="KW-0520">NAD</keyword>
<dbReference type="Pfam" id="PF00881">
    <property type="entry name" value="Nitroreductase"/>
    <property type="match status" value="1"/>
</dbReference>
<proteinExistence type="inferred from homology"/>
<evidence type="ECO:0000259" key="9">
    <source>
        <dbReference type="Pfam" id="PF00881"/>
    </source>
</evidence>
<dbReference type="EC" id="1.-.-.-" evidence="8"/>